<dbReference type="Proteomes" id="UP001501532">
    <property type="component" value="Unassembled WGS sequence"/>
</dbReference>
<dbReference type="InterPro" id="IPR006158">
    <property type="entry name" value="Cobalamin-bd"/>
</dbReference>
<proteinExistence type="predicted"/>
<dbReference type="InterPro" id="IPR016176">
    <property type="entry name" value="Cbl-dep_enz_cat"/>
</dbReference>
<comment type="cofactor">
    <cofactor evidence="1">
        <name>adenosylcob(III)alamin</name>
        <dbReference type="ChEBI" id="CHEBI:18408"/>
    </cofactor>
</comment>
<keyword evidence="7" id="KW-1185">Reference proteome</keyword>
<keyword evidence="2" id="KW-0846">Cobalamin</keyword>
<keyword evidence="3" id="KW-0413">Isomerase</keyword>
<dbReference type="EMBL" id="BAAAUF010000049">
    <property type="protein sequence ID" value="GAA3061851.1"/>
    <property type="molecule type" value="Genomic_DNA"/>
</dbReference>
<comment type="caution">
    <text evidence="6">The sequence shown here is derived from an EMBL/GenBank/DDBJ whole genome shotgun (WGS) entry which is preliminary data.</text>
</comment>
<dbReference type="InterPro" id="IPR014714">
    <property type="entry name" value="Glu_mut_E_C_dom_sf"/>
</dbReference>
<evidence type="ECO:0000256" key="4">
    <source>
        <dbReference type="ARBA" id="ARBA00023285"/>
    </source>
</evidence>
<protein>
    <recommendedName>
        <fullName evidence="5">B12-binding domain-containing protein</fullName>
    </recommendedName>
</protein>
<dbReference type="Gene3D" id="3.40.50.280">
    <property type="entry name" value="Cobalamin-binding domain"/>
    <property type="match status" value="1"/>
</dbReference>
<name>A0ABP6LVI7_9ACTN</name>
<accession>A0ABP6LVI7</accession>
<evidence type="ECO:0000256" key="2">
    <source>
        <dbReference type="ARBA" id="ARBA00022628"/>
    </source>
</evidence>
<sequence length="654" mass="71189">MNADTGDANGKVVTLGGVGGDSHSVGLIILSRVLRRAGYTVRYAGIQCSVTELCEAARGADAVLVSNMDGHARHYLADLRDLRAELCGDGARWYLGGRPAVSVTDSTVAELTALGFHRVFLGHVEPAKTLALLAADLADTTPGPAGGRAYRAAPSRRITVRDAVERSFVEERDEVLHQWRTGHEARDLVENAEVLLRRANFAEAQHKADRKGELLIQPRTGVDDQDDQRALFHALRAAGADVLSFQIDSLTRNNAYAQIEMLRKGAAADGPQPHLNGYPAVNHGARAMRRITAEFSDVPFQVRHSTRDPRLLAELAFAAGISAFEGGPITYNLPYFRDYHPVEAMASWRYVDRLAALYWRRFGIVIDREFFGVLTACLVPPCLAVAVNVLEALLAAGAGVRSVSLGYAEQGNRAQDIAAIRVLGRLGREYLDRFSYGDVAVYTVFHQYMGAFPTDTGKAITVLLGSAETARLSGAHRMMLKSYVEATRIPSAHDNSDSLRLARKAIGDAGGAAADTAAVDAEEELLTRETRALLEAALRLGEGDPRRSVAAAIEAGVIDVPFSPSRWNAARTVSIRDLTGAVRLADTGGLPFPPDLVAFHRDRVRHRLRDERRPLEQVVEADILDIARGRFASWPLRMPAGRQFPSSERGESRP</sequence>
<reference evidence="7" key="1">
    <citation type="journal article" date="2019" name="Int. J. Syst. Evol. Microbiol.">
        <title>The Global Catalogue of Microorganisms (GCM) 10K type strain sequencing project: providing services to taxonomists for standard genome sequencing and annotation.</title>
        <authorList>
            <consortium name="The Broad Institute Genomics Platform"/>
            <consortium name="The Broad Institute Genome Sequencing Center for Infectious Disease"/>
            <person name="Wu L."/>
            <person name="Ma J."/>
        </authorList>
    </citation>
    <scope>NUCLEOTIDE SEQUENCE [LARGE SCALE GENOMIC DNA]</scope>
    <source>
        <strain evidence="7">JCM 9091</strain>
    </source>
</reference>
<dbReference type="Gene3D" id="3.20.20.240">
    <property type="entry name" value="Methylmalonyl-CoA mutase"/>
    <property type="match status" value="1"/>
</dbReference>
<dbReference type="PROSITE" id="PS51332">
    <property type="entry name" value="B12_BINDING"/>
    <property type="match status" value="1"/>
</dbReference>
<dbReference type="RefSeq" id="WP_234517812.1">
    <property type="nucleotide sequence ID" value="NZ_BAAAUF010000049.1"/>
</dbReference>
<dbReference type="NCBIfam" id="TIGR01503">
    <property type="entry name" value="MthylAspMut_E"/>
    <property type="match status" value="1"/>
</dbReference>
<dbReference type="InterPro" id="IPR006396">
    <property type="entry name" value="Glu_mut_E"/>
</dbReference>
<evidence type="ECO:0000313" key="7">
    <source>
        <dbReference type="Proteomes" id="UP001501532"/>
    </source>
</evidence>
<keyword evidence="4" id="KW-0170">Cobalt</keyword>
<dbReference type="Pfam" id="PF06368">
    <property type="entry name" value="Met_asp_mut_E"/>
    <property type="match status" value="1"/>
</dbReference>
<dbReference type="Gene3D" id="3.90.970.10">
    <property type="match status" value="1"/>
</dbReference>
<feature type="domain" description="B12-binding" evidence="5">
    <location>
        <begin position="10"/>
        <end position="144"/>
    </location>
</feature>
<dbReference type="Pfam" id="PF02310">
    <property type="entry name" value="B12-binding"/>
    <property type="match status" value="1"/>
</dbReference>
<dbReference type="SUPFAM" id="SSF51703">
    <property type="entry name" value="Cobalamin (vitamin B12)-dependent enzymes"/>
    <property type="match status" value="1"/>
</dbReference>
<dbReference type="SUPFAM" id="SSF52242">
    <property type="entry name" value="Cobalamin (vitamin B12)-binding domain"/>
    <property type="match status" value="1"/>
</dbReference>
<evidence type="ECO:0000313" key="6">
    <source>
        <dbReference type="EMBL" id="GAA3061851.1"/>
    </source>
</evidence>
<dbReference type="InterPro" id="IPR036724">
    <property type="entry name" value="Cobalamin-bd_sf"/>
</dbReference>
<evidence type="ECO:0000259" key="5">
    <source>
        <dbReference type="PROSITE" id="PS51332"/>
    </source>
</evidence>
<evidence type="ECO:0000256" key="1">
    <source>
        <dbReference type="ARBA" id="ARBA00001922"/>
    </source>
</evidence>
<gene>
    <name evidence="6" type="ORF">GCM10010448_51520</name>
</gene>
<organism evidence="6 7">
    <name type="scientific">Streptomyces glomeratus</name>
    <dbReference type="NCBI Taxonomy" id="284452"/>
    <lineage>
        <taxon>Bacteria</taxon>
        <taxon>Bacillati</taxon>
        <taxon>Actinomycetota</taxon>
        <taxon>Actinomycetes</taxon>
        <taxon>Kitasatosporales</taxon>
        <taxon>Streptomycetaceae</taxon>
        <taxon>Streptomyces</taxon>
    </lineage>
</organism>
<evidence type="ECO:0000256" key="3">
    <source>
        <dbReference type="ARBA" id="ARBA00023235"/>
    </source>
</evidence>